<protein>
    <submittedName>
        <fullName evidence="2">Putative secreted protein</fullName>
    </submittedName>
</protein>
<accession>A0A2M4DLU9</accession>
<sequence>MESGYRLLVMMMMMMLVVRSRSRKEEKVHLLLVGRSKPNPNERHICNAHPTSIIAVVAVMLFHFSCC</sequence>
<name>A0A2M4DLU9_ANODA</name>
<evidence type="ECO:0000313" key="2">
    <source>
        <dbReference type="EMBL" id="MBW78495.1"/>
    </source>
</evidence>
<keyword evidence="1" id="KW-0732">Signal</keyword>
<feature type="signal peptide" evidence="1">
    <location>
        <begin position="1"/>
        <end position="22"/>
    </location>
</feature>
<proteinExistence type="predicted"/>
<evidence type="ECO:0000256" key="1">
    <source>
        <dbReference type="SAM" id="SignalP"/>
    </source>
</evidence>
<feature type="chain" id="PRO_5014915216" evidence="1">
    <location>
        <begin position="23"/>
        <end position="67"/>
    </location>
</feature>
<dbReference type="EMBL" id="GGFL01014317">
    <property type="protein sequence ID" value="MBW78495.1"/>
    <property type="molecule type" value="Transcribed_RNA"/>
</dbReference>
<reference evidence="2" key="1">
    <citation type="submission" date="2018-01" db="EMBL/GenBank/DDBJ databases">
        <title>An insight into the sialome of Amazonian anophelines.</title>
        <authorList>
            <person name="Ribeiro J.M."/>
            <person name="Scarpassa V."/>
            <person name="Calvo E."/>
        </authorList>
    </citation>
    <scope>NUCLEOTIDE SEQUENCE</scope>
</reference>
<dbReference type="AlphaFoldDB" id="A0A2M4DLU9"/>
<organism evidence="2">
    <name type="scientific">Anopheles darlingi</name>
    <name type="common">Mosquito</name>
    <dbReference type="NCBI Taxonomy" id="43151"/>
    <lineage>
        <taxon>Eukaryota</taxon>
        <taxon>Metazoa</taxon>
        <taxon>Ecdysozoa</taxon>
        <taxon>Arthropoda</taxon>
        <taxon>Hexapoda</taxon>
        <taxon>Insecta</taxon>
        <taxon>Pterygota</taxon>
        <taxon>Neoptera</taxon>
        <taxon>Endopterygota</taxon>
        <taxon>Diptera</taxon>
        <taxon>Nematocera</taxon>
        <taxon>Culicoidea</taxon>
        <taxon>Culicidae</taxon>
        <taxon>Anophelinae</taxon>
        <taxon>Anopheles</taxon>
    </lineage>
</organism>